<dbReference type="InterPro" id="IPR011990">
    <property type="entry name" value="TPR-like_helical_dom_sf"/>
</dbReference>
<feature type="domain" description="DUF5107" evidence="1">
    <location>
        <begin position="60"/>
        <end position="373"/>
    </location>
</feature>
<comment type="caution">
    <text evidence="2">The sequence shown here is derived from an EMBL/GenBank/DDBJ whole genome shotgun (WGS) entry which is preliminary data.</text>
</comment>
<dbReference type="RefSeq" id="WP_231488992.1">
    <property type="nucleotide sequence ID" value="NZ_BAAAZO010000005.1"/>
</dbReference>
<accession>A0ABP6ZQW3</accession>
<proteinExistence type="predicted"/>
<dbReference type="SUPFAM" id="SSF48452">
    <property type="entry name" value="TPR-like"/>
    <property type="match status" value="2"/>
</dbReference>
<evidence type="ECO:0000259" key="1">
    <source>
        <dbReference type="Pfam" id="PF17128"/>
    </source>
</evidence>
<organism evidence="2 3">
    <name type="scientific">Kineosporia mesophila</name>
    <dbReference type="NCBI Taxonomy" id="566012"/>
    <lineage>
        <taxon>Bacteria</taxon>
        <taxon>Bacillati</taxon>
        <taxon>Actinomycetota</taxon>
        <taxon>Actinomycetes</taxon>
        <taxon>Kineosporiales</taxon>
        <taxon>Kineosporiaceae</taxon>
        <taxon>Kineosporia</taxon>
    </lineage>
</organism>
<sequence>MPSSPSNASRLVLPDIPAELASVPVAAWREPVDIDTYEPMPPDRYPMFLENRVYQGSSGKVYPMPFYDRIEREKHPRRWDAVHLENRWIRLTILPELGGRIHVGYDKSAGYDFFYRNNVIKPALVGLAGPWISGGVEFNWPQHHRPATYLPVGVEIETHADGAVTVWCSDHDPFHRLKGMHGITLHPDRAVVEVRVRLHNRTEDVRTFLWWANVAARVNDDYQSFFPEDAHVVADHARRATTTFPRATEPYYGIDYPARVSPENPDADGIDWYRNIPVPTSYMCLDSKGDFFGGYDHGAQAGFVHWADHRIAPGKKQWTWGNEKFGWAWDRNLTDGDGPYVELMAGVYTDNQPDFSFLAPGETKTFSQYWYPIQGIGPVHQATTEVAVHLEVPGPDTVSFAIASTQVRDGVRISLLDPDGRVLHATQADLAPEKPFTADVPLNRSLNRHELTILIEDDAQELLRWSPTDPRIGTSTRSAAFEPEAPGDLDTVEELYLTGLHLAQYRHATRSPEVYWQEALRRDPGDSRSATALAARAYERAEYEVAEELLLGAVTRLSLLNSNPADGEAHYRLGLTRQRTGRTAEAYDHLAKAAWNQAWRAPAQLAMARLDAQDAHWTRALSLLDDVLKLDTDLLAARDLRVLVLRRLGRDAEAEAQLRATLALDPLDWWARDLATHAALDCDARTHLDVATEYASAGFLDEALRVLEAAVEAAGREPWTGILPLAHYHRAQVLDRLERGGEAAAARREAAAADQAYCFPHSLEDESALRAALVAGPDGRAAALYGNWLYDRRRYAEAIAHWGQAVRAHPDDAVSWRNLAIANHNVLHDAAGAVGCFEKALAAAPDDGRLRFERDQLAKRTGESPAARLERLDERRDLVRQRDDLTIEWVGLLVNAGLAEQGVQEMRGRDFQPWEGGEGQTLGVWERAHLLLARQAQVPAEAERFLRAALDPPQNLGEGPHLLANRSDLLLALGDALAAQDRKDEARTAWQEAATFAGDFQEMSTQPYSEKTYFSVLAWRRLGRTDRADELLDGLRAYARQLASTAATIDYFATSLPTLLLFHDDLQARRATTARFLDAQAAAAAGARDEAVSQLRLVLERDSNHASAIDLLQDLTAPSTIDSQESR</sequence>
<keyword evidence="3" id="KW-1185">Reference proteome</keyword>
<gene>
    <name evidence="2" type="ORF">GCM10022223_33700</name>
</gene>
<evidence type="ECO:0000313" key="3">
    <source>
        <dbReference type="Proteomes" id="UP001501074"/>
    </source>
</evidence>
<name>A0ABP6ZQW3_9ACTN</name>
<dbReference type="InterPro" id="IPR033396">
    <property type="entry name" value="DUF5107"/>
</dbReference>
<dbReference type="Gene3D" id="1.25.40.10">
    <property type="entry name" value="Tetratricopeptide repeat domain"/>
    <property type="match status" value="3"/>
</dbReference>
<reference evidence="3" key="1">
    <citation type="journal article" date="2019" name="Int. J. Syst. Evol. Microbiol.">
        <title>The Global Catalogue of Microorganisms (GCM) 10K type strain sequencing project: providing services to taxonomists for standard genome sequencing and annotation.</title>
        <authorList>
            <consortium name="The Broad Institute Genomics Platform"/>
            <consortium name="The Broad Institute Genome Sequencing Center for Infectious Disease"/>
            <person name="Wu L."/>
            <person name="Ma J."/>
        </authorList>
    </citation>
    <scope>NUCLEOTIDE SEQUENCE [LARGE SCALE GENOMIC DNA]</scope>
    <source>
        <strain evidence="3">JCM 16902</strain>
    </source>
</reference>
<dbReference type="SMART" id="SM00028">
    <property type="entry name" value="TPR"/>
    <property type="match status" value="6"/>
</dbReference>
<protein>
    <submittedName>
        <fullName evidence="2">DUF5107 domain-containing protein</fullName>
    </submittedName>
</protein>
<dbReference type="Proteomes" id="UP001501074">
    <property type="component" value="Unassembled WGS sequence"/>
</dbReference>
<dbReference type="EMBL" id="BAAAZO010000005">
    <property type="protein sequence ID" value="GAA3614692.1"/>
    <property type="molecule type" value="Genomic_DNA"/>
</dbReference>
<evidence type="ECO:0000313" key="2">
    <source>
        <dbReference type="EMBL" id="GAA3614692.1"/>
    </source>
</evidence>
<dbReference type="Pfam" id="PF17128">
    <property type="entry name" value="DUF5107"/>
    <property type="match status" value="1"/>
</dbReference>
<dbReference type="InterPro" id="IPR019734">
    <property type="entry name" value="TPR_rpt"/>
</dbReference>